<dbReference type="SMART" id="SM00235">
    <property type="entry name" value="ZnMc"/>
    <property type="match status" value="1"/>
</dbReference>
<dbReference type="SUPFAM" id="SSF55486">
    <property type="entry name" value="Metalloproteases ('zincins'), catalytic domain"/>
    <property type="match status" value="1"/>
</dbReference>
<dbReference type="Gene3D" id="3.40.390.10">
    <property type="entry name" value="Collagenase (Catalytic Domain)"/>
    <property type="match status" value="1"/>
</dbReference>
<keyword evidence="2 5" id="KW-0645">Protease</keyword>
<evidence type="ECO:0000256" key="6">
    <source>
        <dbReference type="RuleBase" id="RU361183"/>
    </source>
</evidence>
<proteinExistence type="evidence at transcript level"/>
<keyword evidence="3 5" id="KW-0378">Hydrolase</keyword>
<dbReference type="PRINTS" id="PR00480">
    <property type="entry name" value="ASTACIN"/>
</dbReference>
<dbReference type="PROSITE" id="PS51670">
    <property type="entry name" value="SHKT"/>
    <property type="match status" value="1"/>
</dbReference>
<dbReference type="CDD" id="cd04280">
    <property type="entry name" value="ZnMc_astacin_like"/>
    <property type="match status" value="1"/>
</dbReference>
<feature type="disulfide bond" evidence="5">
    <location>
        <begin position="149"/>
        <end position="171"/>
    </location>
</feature>
<reference evidence="9" key="2">
    <citation type="submission" date="2020-07" db="EMBL/GenBank/DDBJ databases">
        <authorList>
            <person name="Klompen A.L."/>
            <person name="Macrander J."/>
            <person name="Reitzel A.M."/>
            <person name="Stampar S.N."/>
        </authorList>
    </citation>
    <scope>NUCLEOTIDE SEQUENCE</scope>
</reference>
<organism evidence="9">
    <name type="scientific">Pachycerianthus borealis</name>
    <dbReference type="NCBI Taxonomy" id="2736680"/>
    <lineage>
        <taxon>Eukaryota</taxon>
        <taxon>Metazoa</taxon>
        <taxon>Cnidaria</taxon>
        <taxon>Anthozoa</taxon>
        <taxon>Ceriantharia</taxon>
        <taxon>Spirularia</taxon>
        <taxon>Cerianthidae</taxon>
        <taxon>Pachycerianthus</taxon>
    </lineage>
</organism>
<feature type="domain" description="ShKT" evidence="7">
    <location>
        <begin position="296"/>
        <end position="332"/>
    </location>
</feature>
<dbReference type="EMBL" id="MT747451">
    <property type="protein sequence ID" value="QNH72385.1"/>
    <property type="molecule type" value="mRNA"/>
</dbReference>
<dbReference type="AlphaFoldDB" id="A0A7G7WYP6"/>
<dbReference type="PANTHER" id="PTHR10127:SF861">
    <property type="entry name" value="DORSAL-VENTRAL PATTERNING PROTEIN TOLLOID-RELATED"/>
    <property type="match status" value="1"/>
</dbReference>
<evidence type="ECO:0000256" key="1">
    <source>
        <dbReference type="ARBA" id="ARBA00002657"/>
    </source>
</evidence>
<comment type="caution">
    <text evidence="4">Lacks conserved residue(s) required for the propagation of feature annotation.</text>
</comment>
<sequence>MLYFLLAAISLANARPQAGDIGNSGSTNTLPGDILQLSRSEDIFNDALAEENLDHQPAYWEGDIILTDWQKQFYNKMSHKLTYKKALIKDTRKLWPKKTVPFIFGSEIDDEGKDIVAKAITHWKERTCMDFVPRTTEKDYVEFVFLGGCASYVGRIGGKQIISIGSLASKCKVGNLIHELGHCVGFFHEQSRPDRNDKVKVVYKNIKEGYARNFMRMKNKEVDSRNVPYDYGSIMHYPENFFAKTPEAITLQILEKTSEHVGQRVALSDLDILQAKILYSCKESLAKSTVPSKGQCKDTHNEETCGFLKKRGYCSRFSQSMGKMCSSTCQMCSKKSDN</sequence>
<dbReference type="EC" id="3.4.24.-" evidence="6"/>
<keyword evidence="5 6" id="KW-0862">Zinc</keyword>
<feature type="binding site" evidence="5">
    <location>
        <position position="178"/>
    </location>
    <ligand>
        <name>Zn(2+)</name>
        <dbReference type="ChEBI" id="CHEBI:29105"/>
        <note>catalytic</note>
    </ligand>
</feature>
<evidence type="ECO:0000256" key="3">
    <source>
        <dbReference type="ARBA" id="ARBA00022801"/>
    </source>
</evidence>
<evidence type="ECO:0000259" key="8">
    <source>
        <dbReference type="PROSITE" id="PS51864"/>
    </source>
</evidence>
<feature type="domain" description="Peptidase M12A" evidence="8">
    <location>
        <begin position="86"/>
        <end position="282"/>
    </location>
</feature>
<reference evidence="9" key="1">
    <citation type="journal article" date="2020" name="Mar. Drugs">
        <title>Transcriptomic Analysis of Four Cerianthid (Cnidaria, Ceriantharia) Venoms.</title>
        <authorList>
            <person name="Klompen A.M.L."/>
            <person name="Macrander J."/>
            <person name="Reitzel A.M."/>
            <person name="Stampar S.N."/>
        </authorList>
    </citation>
    <scope>NUCLEOTIDE SEQUENCE</scope>
</reference>
<evidence type="ECO:0000256" key="4">
    <source>
        <dbReference type="PROSITE-ProRule" id="PRU01005"/>
    </source>
</evidence>
<evidence type="ECO:0000313" key="9">
    <source>
        <dbReference type="EMBL" id="QNH72385.1"/>
    </source>
</evidence>
<dbReference type="InterPro" id="IPR024079">
    <property type="entry name" value="MetalloPept_cat_dom_sf"/>
</dbReference>
<evidence type="ECO:0000256" key="2">
    <source>
        <dbReference type="ARBA" id="ARBA00022670"/>
    </source>
</evidence>
<name>A0A7G7WYP6_9CNID</name>
<feature type="binding site" evidence="5">
    <location>
        <position position="188"/>
    </location>
    <ligand>
        <name>Zn(2+)</name>
        <dbReference type="ChEBI" id="CHEBI:29105"/>
        <note>catalytic</note>
    </ligand>
</feature>
<dbReference type="InterPro" id="IPR006026">
    <property type="entry name" value="Peptidase_Metallo"/>
</dbReference>
<keyword evidence="5" id="KW-1015">Disulfide bond</keyword>
<dbReference type="Pfam" id="PF01400">
    <property type="entry name" value="Astacin"/>
    <property type="match status" value="1"/>
</dbReference>
<evidence type="ECO:0000259" key="7">
    <source>
        <dbReference type="PROSITE" id="PS51670"/>
    </source>
</evidence>
<dbReference type="GO" id="GO:0006508">
    <property type="term" value="P:proteolysis"/>
    <property type="evidence" value="ECO:0007669"/>
    <property type="project" value="UniProtKB-KW"/>
</dbReference>
<protein>
    <recommendedName>
        <fullName evidence="6">Metalloendopeptidase</fullName>
        <ecNumber evidence="6">3.4.24.-</ecNumber>
    </recommendedName>
</protein>
<keyword evidence="5 6" id="KW-0479">Metal-binding</keyword>
<dbReference type="PANTHER" id="PTHR10127">
    <property type="entry name" value="DISCOIDIN, CUB, EGF, LAMININ , AND ZINC METALLOPROTEASE DOMAIN CONTAINING"/>
    <property type="match status" value="1"/>
</dbReference>
<dbReference type="GO" id="GO:0008270">
    <property type="term" value="F:zinc ion binding"/>
    <property type="evidence" value="ECO:0007669"/>
    <property type="project" value="UniProtKB-UniRule"/>
</dbReference>
<dbReference type="PROSITE" id="PS51864">
    <property type="entry name" value="ASTACIN"/>
    <property type="match status" value="1"/>
</dbReference>
<feature type="active site" evidence="5">
    <location>
        <position position="179"/>
    </location>
</feature>
<dbReference type="InterPro" id="IPR001506">
    <property type="entry name" value="Peptidase_M12A"/>
</dbReference>
<dbReference type="GO" id="GO:0004222">
    <property type="term" value="F:metalloendopeptidase activity"/>
    <property type="evidence" value="ECO:0007669"/>
    <property type="project" value="UniProtKB-UniRule"/>
</dbReference>
<feature type="binding site" evidence="5">
    <location>
        <position position="182"/>
    </location>
    <ligand>
        <name>Zn(2+)</name>
        <dbReference type="ChEBI" id="CHEBI:29105"/>
        <note>catalytic</note>
    </ligand>
</feature>
<accession>A0A7G7WYP6</accession>
<dbReference type="InterPro" id="IPR003582">
    <property type="entry name" value="ShKT_dom"/>
</dbReference>
<evidence type="ECO:0000256" key="5">
    <source>
        <dbReference type="PROSITE-ProRule" id="PRU01211"/>
    </source>
</evidence>
<comment type="cofactor">
    <cofactor evidence="5 6">
        <name>Zn(2+)</name>
        <dbReference type="ChEBI" id="CHEBI:29105"/>
    </cofactor>
    <text evidence="5 6">Binds 1 zinc ion per subunit.</text>
</comment>
<dbReference type="InterPro" id="IPR034035">
    <property type="entry name" value="Astacin-like_dom"/>
</dbReference>
<comment type="function">
    <text evidence="1">Metalloprotease.</text>
</comment>
<keyword evidence="5 6" id="KW-0482">Metalloprotease</keyword>